<sequence length="111" mass="11834">MWSFTLRQSTSVKITAGCLLDKEVGGGDKKVSVHVKRRRKAGASAATGAREGWWERGGDVARVCKCVDYKSGGVLLARLDHNSIACGIHHSIGHTVGLAKGDLKITESTSE</sequence>
<protein>
    <submittedName>
        <fullName evidence="1">Uncharacterized protein</fullName>
    </submittedName>
</protein>
<accession>A0ABQ5GWW3</accession>
<keyword evidence="2" id="KW-1185">Reference proteome</keyword>
<organism evidence="1 2">
    <name type="scientific">Tanacetum coccineum</name>
    <dbReference type="NCBI Taxonomy" id="301880"/>
    <lineage>
        <taxon>Eukaryota</taxon>
        <taxon>Viridiplantae</taxon>
        <taxon>Streptophyta</taxon>
        <taxon>Embryophyta</taxon>
        <taxon>Tracheophyta</taxon>
        <taxon>Spermatophyta</taxon>
        <taxon>Magnoliopsida</taxon>
        <taxon>eudicotyledons</taxon>
        <taxon>Gunneridae</taxon>
        <taxon>Pentapetalae</taxon>
        <taxon>asterids</taxon>
        <taxon>campanulids</taxon>
        <taxon>Asterales</taxon>
        <taxon>Asteraceae</taxon>
        <taxon>Asteroideae</taxon>
        <taxon>Anthemideae</taxon>
        <taxon>Anthemidinae</taxon>
        <taxon>Tanacetum</taxon>
    </lineage>
</organism>
<evidence type="ECO:0000313" key="2">
    <source>
        <dbReference type="Proteomes" id="UP001151760"/>
    </source>
</evidence>
<reference evidence="1" key="2">
    <citation type="submission" date="2022-01" db="EMBL/GenBank/DDBJ databases">
        <authorList>
            <person name="Yamashiro T."/>
            <person name="Shiraishi A."/>
            <person name="Satake H."/>
            <person name="Nakayama K."/>
        </authorList>
    </citation>
    <scope>NUCLEOTIDE SEQUENCE</scope>
</reference>
<dbReference type="Proteomes" id="UP001151760">
    <property type="component" value="Unassembled WGS sequence"/>
</dbReference>
<name>A0ABQ5GWW3_9ASTR</name>
<proteinExistence type="predicted"/>
<reference evidence="1" key="1">
    <citation type="journal article" date="2022" name="Int. J. Mol. Sci.">
        <title>Draft Genome of Tanacetum Coccineum: Genomic Comparison of Closely Related Tanacetum-Family Plants.</title>
        <authorList>
            <person name="Yamashiro T."/>
            <person name="Shiraishi A."/>
            <person name="Nakayama K."/>
            <person name="Satake H."/>
        </authorList>
    </citation>
    <scope>NUCLEOTIDE SEQUENCE</scope>
</reference>
<comment type="caution">
    <text evidence="1">The sequence shown here is derived from an EMBL/GenBank/DDBJ whole genome shotgun (WGS) entry which is preliminary data.</text>
</comment>
<dbReference type="EMBL" id="BQNB010018959">
    <property type="protein sequence ID" value="GJT80103.1"/>
    <property type="molecule type" value="Genomic_DNA"/>
</dbReference>
<evidence type="ECO:0000313" key="1">
    <source>
        <dbReference type="EMBL" id="GJT80103.1"/>
    </source>
</evidence>
<gene>
    <name evidence="1" type="ORF">Tco_1054445</name>
</gene>